<dbReference type="PANTHER" id="PTHR14021">
    <property type="entry name" value="IRON-SULFUR CLUSTER CO-CHAPERONE PROTEIN HSCB"/>
    <property type="match status" value="1"/>
</dbReference>
<feature type="domain" description="J" evidence="3">
    <location>
        <begin position="89"/>
        <end position="157"/>
    </location>
</feature>
<dbReference type="InterPro" id="IPR009073">
    <property type="entry name" value="HscB_oligo_C"/>
</dbReference>
<dbReference type="Proteomes" id="UP000629468">
    <property type="component" value="Unassembled WGS sequence"/>
</dbReference>
<protein>
    <recommendedName>
        <fullName evidence="3">J domain-containing protein</fullName>
    </recommendedName>
</protein>
<dbReference type="GO" id="GO:0044571">
    <property type="term" value="P:[2Fe-2S] cluster assembly"/>
    <property type="evidence" value="ECO:0007669"/>
    <property type="project" value="InterPro"/>
</dbReference>
<dbReference type="NCBIfam" id="TIGR00714">
    <property type="entry name" value="hscB"/>
    <property type="match status" value="1"/>
</dbReference>
<keyword evidence="2" id="KW-0143">Chaperone</keyword>
<accession>A0A8H7KKV0</accession>
<dbReference type="AlphaFoldDB" id="A0A8H7KKV0"/>
<gene>
    <name evidence="4" type="ORF">Agabi119p4_480</name>
</gene>
<organism evidence="4 5">
    <name type="scientific">Agaricus bisporus var. burnettii</name>
    <dbReference type="NCBI Taxonomy" id="192524"/>
    <lineage>
        <taxon>Eukaryota</taxon>
        <taxon>Fungi</taxon>
        <taxon>Dikarya</taxon>
        <taxon>Basidiomycota</taxon>
        <taxon>Agaricomycotina</taxon>
        <taxon>Agaricomycetes</taxon>
        <taxon>Agaricomycetidae</taxon>
        <taxon>Agaricales</taxon>
        <taxon>Agaricineae</taxon>
        <taxon>Agaricaceae</taxon>
        <taxon>Agaricus</taxon>
    </lineage>
</organism>
<dbReference type="GO" id="GO:0051087">
    <property type="term" value="F:protein-folding chaperone binding"/>
    <property type="evidence" value="ECO:0007669"/>
    <property type="project" value="InterPro"/>
</dbReference>
<dbReference type="SMART" id="SM00271">
    <property type="entry name" value="DnaJ"/>
    <property type="match status" value="1"/>
</dbReference>
<dbReference type="InterPro" id="IPR004640">
    <property type="entry name" value="HscB"/>
</dbReference>
<comment type="similarity">
    <text evidence="1">Belongs to the HscB family.</text>
</comment>
<comment type="caution">
    <text evidence="4">The sequence shown here is derived from an EMBL/GenBank/DDBJ whole genome shotgun (WGS) entry which is preliminary data.</text>
</comment>
<dbReference type="InterPro" id="IPR036869">
    <property type="entry name" value="J_dom_sf"/>
</dbReference>
<dbReference type="Gene3D" id="1.10.287.110">
    <property type="entry name" value="DnaJ domain"/>
    <property type="match status" value="1"/>
</dbReference>
<dbReference type="GO" id="GO:0001671">
    <property type="term" value="F:ATPase activator activity"/>
    <property type="evidence" value="ECO:0007669"/>
    <property type="project" value="InterPro"/>
</dbReference>
<name>A0A8H7KKV0_AGABI</name>
<reference evidence="4 5" key="1">
    <citation type="journal article" name="Sci. Rep.">
        <title>Telomere-to-telomere assembled and centromere annotated genomes of the two main subspecies of the button mushroom Agaricus bisporus reveal especially polymorphic chromosome ends.</title>
        <authorList>
            <person name="Sonnenberg A.S.M."/>
            <person name="Sedaghat-Telgerd N."/>
            <person name="Lavrijssen B."/>
            <person name="Ohm R.A."/>
            <person name="Hendrickx P.M."/>
            <person name="Scholtmeijer K."/>
            <person name="Baars J.J.P."/>
            <person name="van Peer A."/>
        </authorList>
    </citation>
    <scope>NUCLEOTIDE SEQUENCE [LARGE SCALE GENOMIC DNA]</scope>
    <source>
        <strain evidence="4 5">H119_p4</strain>
    </source>
</reference>
<evidence type="ECO:0000313" key="5">
    <source>
        <dbReference type="Proteomes" id="UP000629468"/>
    </source>
</evidence>
<dbReference type="Gene3D" id="1.20.1280.20">
    <property type="entry name" value="HscB, C-terminal domain"/>
    <property type="match status" value="1"/>
</dbReference>
<dbReference type="GO" id="GO:0051259">
    <property type="term" value="P:protein complex oligomerization"/>
    <property type="evidence" value="ECO:0007669"/>
    <property type="project" value="InterPro"/>
</dbReference>
<evidence type="ECO:0000256" key="2">
    <source>
        <dbReference type="ARBA" id="ARBA00023186"/>
    </source>
</evidence>
<dbReference type="GO" id="GO:0005739">
    <property type="term" value="C:mitochondrion"/>
    <property type="evidence" value="ECO:0007669"/>
    <property type="project" value="TreeGrafter"/>
</dbReference>
<dbReference type="PANTHER" id="PTHR14021:SF15">
    <property type="entry name" value="IRON-SULFUR CLUSTER CO-CHAPERONE PROTEIN HSCB"/>
    <property type="match status" value="1"/>
</dbReference>
<dbReference type="SUPFAM" id="SSF46565">
    <property type="entry name" value="Chaperone J-domain"/>
    <property type="match status" value="1"/>
</dbReference>
<sequence length="255" mass="28942">MSSAYLRNALRRASRRASVSGFSRLSYANALPRYVLASKTSFIHTSYPRFRKFRPSHALRTCLTCSKPLASSIPACTNCWSISLLPSDISHHELLGLSYEPNPFVVDPSVLRQRFLQAQAVCHPDTWASKGAEKQDIAQVMSARVNEAYRTLLKPLYRAEYILGRDSVPVSEEDQEIDSRLMIEIMKARESVDDAEEAGEVVNLMEENDEKINKTVHQIERLVHEKNWPGAKAATTRLRYLEGVSHATKQWLDNH</sequence>
<evidence type="ECO:0000313" key="4">
    <source>
        <dbReference type="EMBL" id="KAF7784315.1"/>
    </source>
</evidence>
<dbReference type="InterPro" id="IPR036386">
    <property type="entry name" value="HscB_C_sf"/>
</dbReference>
<dbReference type="SUPFAM" id="SSF47144">
    <property type="entry name" value="HSC20 (HSCB), C-terminal oligomerisation domain"/>
    <property type="match status" value="1"/>
</dbReference>
<proteinExistence type="inferred from homology"/>
<dbReference type="EMBL" id="JABXXO010000001">
    <property type="protein sequence ID" value="KAF7784315.1"/>
    <property type="molecule type" value="Genomic_DNA"/>
</dbReference>
<dbReference type="Pfam" id="PF07743">
    <property type="entry name" value="HSCB_C"/>
    <property type="match status" value="1"/>
</dbReference>
<evidence type="ECO:0000256" key="1">
    <source>
        <dbReference type="ARBA" id="ARBA00010476"/>
    </source>
</evidence>
<evidence type="ECO:0000259" key="3">
    <source>
        <dbReference type="SMART" id="SM00271"/>
    </source>
</evidence>
<dbReference type="InterPro" id="IPR001623">
    <property type="entry name" value="DnaJ_domain"/>
</dbReference>